<dbReference type="SUPFAM" id="SSF46938">
    <property type="entry name" value="CRAL/TRIO N-terminal domain"/>
    <property type="match status" value="1"/>
</dbReference>
<feature type="domain" description="CRAL-TRIO" evidence="1">
    <location>
        <begin position="138"/>
        <end position="295"/>
    </location>
</feature>
<dbReference type="PANTHER" id="PTHR46590:SF1">
    <property type="entry name" value="PHOSPHATIDYLINOSITOL TRANSFER PROTEIN CSR1"/>
    <property type="match status" value="1"/>
</dbReference>
<gene>
    <name evidence="2" type="ORF">CONCODRAFT_76648</name>
</gene>
<dbReference type="SMART" id="SM00516">
    <property type="entry name" value="SEC14"/>
    <property type="match status" value="1"/>
</dbReference>
<protein>
    <submittedName>
        <fullName evidence="2">CRAL/TRIO domain-containing protein</fullName>
    </submittedName>
</protein>
<dbReference type="CDD" id="cd00170">
    <property type="entry name" value="SEC14"/>
    <property type="match status" value="1"/>
</dbReference>
<dbReference type="EMBL" id="KQ964419">
    <property type="protein sequence ID" value="KXN74965.1"/>
    <property type="molecule type" value="Genomic_DNA"/>
</dbReference>
<accession>A0A137PJ07</accession>
<name>A0A137PJ07_CONC2</name>
<dbReference type="PROSITE" id="PS50191">
    <property type="entry name" value="CRAL_TRIO"/>
    <property type="match status" value="1"/>
</dbReference>
<dbReference type="InterPro" id="IPR036865">
    <property type="entry name" value="CRAL-TRIO_dom_sf"/>
</dbReference>
<proteinExistence type="predicted"/>
<evidence type="ECO:0000259" key="1">
    <source>
        <dbReference type="PROSITE" id="PS50191"/>
    </source>
</evidence>
<dbReference type="InterPro" id="IPR036273">
    <property type="entry name" value="CRAL/TRIO_N_dom_sf"/>
</dbReference>
<evidence type="ECO:0000313" key="2">
    <source>
        <dbReference type="EMBL" id="KXN74965.1"/>
    </source>
</evidence>
<dbReference type="Pfam" id="PF00650">
    <property type="entry name" value="CRAL_TRIO"/>
    <property type="match status" value="1"/>
</dbReference>
<keyword evidence="3" id="KW-1185">Reference proteome</keyword>
<dbReference type="OrthoDB" id="43460at2759"/>
<dbReference type="AlphaFoldDB" id="A0A137PJ07"/>
<organism evidence="2 3">
    <name type="scientific">Conidiobolus coronatus (strain ATCC 28846 / CBS 209.66 / NRRL 28638)</name>
    <name type="common">Delacroixia coronata</name>
    <dbReference type="NCBI Taxonomy" id="796925"/>
    <lineage>
        <taxon>Eukaryota</taxon>
        <taxon>Fungi</taxon>
        <taxon>Fungi incertae sedis</taxon>
        <taxon>Zoopagomycota</taxon>
        <taxon>Entomophthoromycotina</taxon>
        <taxon>Entomophthoromycetes</taxon>
        <taxon>Entomophthorales</taxon>
        <taxon>Ancylistaceae</taxon>
        <taxon>Conidiobolus</taxon>
    </lineage>
</organism>
<evidence type="ECO:0000313" key="3">
    <source>
        <dbReference type="Proteomes" id="UP000070444"/>
    </source>
</evidence>
<dbReference type="InterPro" id="IPR001251">
    <property type="entry name" value="CRAL-TRIO_dom"/>
</dbReference>
<dbReference type="SUPFAM" id="SSF52087">
    <property type="entry name" value="CRAL/TRIO domain"/>
    <property type="match status" value="1"/>
</dbReference>
<dbReference type="Gene3D" id="3.40.525.10">
    <property type="entry name" value="CRAL-TRIO lipid binding domain"/>
    <property type="match status" value="1"/>
</dbReference>
<dbReference type="PANTHER" id="PTHR46590">
    <property type="entry name" value="PHOSPHATIDYLINOSITOL TRANSFER PROTEIN CSR1-RELATED"/>
    <property type="match status" value="1"/>
</dbReference>
<dbReference type="Proteomes" id="UP000070444">
    <property type="component" value="Unassembled WGS sequence"/>
</dbReference>
<dbReference type="InterPro" id="IPR052432">
    <property type="entry name" value="PITP/CRAL-TRIO"/>
</dbReference>
<reference evidence="2 3" key="1">
    <citation type="journal article" date="2015" name="Genome Biol. Evol.">
        <title>Phylogenomic analyses indicate that early fungi evolved digesting cell walls of algal ancestors of land plants.</title>
        <authorList>
            <person name="Chang Y."/>
            <person name="Wang S."/>
            <person name="Sekimoto S."/>
            <person name="Aerts A.L."/>
            <person name="Choi C."/>
            <person name="Clum A."/>
            <person name="LaButti K.M."/>
            <person name="Lindquist E.A."/>
            <person name="Yee Ngan C."/>
            <person name="Ohm R.A."/>
            <person name="Salamov A.A."/>
            <person name="Grigoriev I.V."/>
            <person name="Spatafora J.W."/>
            <person name="Berbee M.L."/>
        </authorList>
    </citation>
    <scope>NUCLEOTIDE SEQUENCE [LARGE SCALE GENOMIC DNA]</scope>
    <source>
        <strain evidence="2 3">NRRL 28638</strain>
    </source>
</reference>
<sequence length="390" mass="45435">MSSDNNAKARTYGSYLNLTNEQDIALKEFWTLVLDRLNDRPITQNEEATKNKSSKWRLKGILGGAAEEPVDLKVSNKSGEELKSILSKMVRCDHPDVKAVKYLMDRSWKVKDAYRMFISSIDFFGSEVYSQVAKEGERSVNINQLNSNDSVYYQYCKDGRLILYIWACRNFPSKYTNDENMKAIINLLNNHYLLLGDHSNITIVYNMNSFSMANSDMGYLRMMTKMVADHYPELLHRVLIHDAPWIFNSVWSVICNFLDPNIKSKVIFTKKDQLKEYVSEKKLITEVGGLDELKFEYFPPGDNEAFVTAKDDNYSQLVKQREDIFKKFEDLTYTWVKSNSKEEKLKRDELINDLAAINAKLNEYEYSPSIYHRKKVIENYDSINWEALSN</sequence>